<evidence type="ECO:0000313" key="1">
    <source>
        <dbReference type="EMBL" id="GAA6167312.1"/>
    </source>
</evidence>
<reference evidence="1 2" key="1">
    <citation type="submission" date="2024-04" db="EMBL/GenBank/DDBJ databases">
        <title>Draft genome sequence of Sessilibacter corallicola NBRC 116591.</title>
        <authorList>
            <person name="Miyakawa T."/>
            <person name="Kusuya Y."/>
            <person name="Miura T."/>
        </authorList>
    </citation>
    <scope>NUCLEOTIDE SEQUENCE [LARGE SCALE GENOMIC DNA]</scope>
    <source>
        <strain evidence="1 2">KU-00831-HH</strain>
    </source>
</reference>
<protein>
    <recommendedName>
        <fullName evidence="3">Transposase</fullName>
    </recommendedName>
</protein>
<proteinExistence type="predicted"/>
<dbReference type="Proteomes" id="UP001465153">
    <property type="component" value="Unassembled WGS sequence"/>
</dbReference>
<name>A0ABQ0A6R6_9GAMM</name>
<gene>
    <name evidence="1" type="ORF">NBRC116591_11220</name>
</gene>
<comment type="caution">
    <text evidence="1">The sequence shown here is derived from an EMBL/GenBank/DDBJ whole genome shotgun (WGS) entry which is preliminary data.</text>
</comment>
<evidence type="ECO:0000313" key="2">
    <source>
        <dbReference type="Proteomes" id="UP001465153"/>
    </source>
</evidence>
<evidence type="ECO:0008006" key="3">
    <source>
        <dbReference type="Google" id="ProtNLM"/>
    </source>
</evidence>
<keyword evidence="2" id="KW-1185">Reference proteome</keyword>
<organism evidence="1 2">
    <name type="scientific">Sessilibacter corallicola</name>
    <dbReference type="NCBI Taxonomy" id="2904075"/>
    <lineage>
        <taxon>Bacteria</taxon>
        <taxon>Pseudomonadati</taxon>
        <taxon>Pseudomonadota</taxon>
        <taxon>Gammaproteobacteria</taxon>
        <taxon>Cellvibrionales</taxon>
        <taxon>Cellvibrionaceae</taxon>
        <taxon>Sessilibacter</taxon>
    </lineage>
</organism>
<accession>A0ABQ0A6R6</accession>
<sequence>MTKVFDVPRSTYASYRQRKLTVDVERTRLRARVASVHRMSRGSAGACTICGVLNQLGESIGLFKVRRLMSE</sequence>
<dbReference type="EMBL" id="BAABWN010000003">
    <property type="protein sequence ID" value="GAA6167312.1"/>
    <property type="molecule type" value="Genomic_DNA"/>
</dbReference>